<dbReference type="GO" id="GO:0046872">
    <property type="term" value="F:metal ion binding"/>
    <property type="evidence" value="ECO:0007669"/>
    <property type="project" value="UniProtKB-KW"/>
</dbReference>
<dbReference type="Pfam" id="PF14697">
    <property type="entry name" value="Fer4_21"/>
    <property type="match status" value="1"/>
</dbReference>
<dbReference type="AlphaFoldDB" id="A0A1H6TZR6"/>
<accession>A0A1H6TZR6</accession>
<name>A0A1H6TZR6_9FIRM</name>
<dbReference type="SUPFAM" id="SSF54862">
    <property type="entry name" value="4Fe-4S ferredoxins"/>
    <property type="match status" value="1"/>
</dbReference>
<evidence type="ECO:0000256" key="3">
    <source>
        <dbReference type="ARBA" id="ARBA00023014"/>
    </source>
</evidence>
<proteinExistence type="predicted"/>
<dbReference type="PROSITE" id="PS51379">
    <property type="entry name" value="4FE4S_FER_2"/>
    <property type="match status" value="2"/>
</dbReference>
<protein>
    <submittedName>
        <fullName evidence="5">Dissimilatory adenylylsulfate reductase beta subunit</fullName>
    </submittedName>
</protein>
<keyword evidence="3" id="KW-0411">Iron-sulfur</keyword>
<keyword evidence="6" id="KW-1185">Reference proteome</keyword>
<evidence type="ECO:0000256" key="2">
    <source>
        <dbReference type="ARBA" id="ARBA00023004"/>
    </source>
</evidence>
<dbReference type="InterPro" id="IPR017900">
    <property type="entry name" value="4Fe4S_Fe_S_CS"/>
</dbReference>
<dbReference type="EMBL" id="FNZK01000001">
    <property type="protein sequence ID" value="SEI81242.1"/>
    <property type="molecule type" value="Genomic_DNA"/>
</dbReference>
<dbReference type="PANTHER" id="PTHR43122">
    <property type="entry name" value="FERREDOXIN SUBUNIT OF PYRUVATE:FLAVODOXIN OXIDOREDUCTASE-RELATED"/>
    <property type="match status" value="1"/>
</dbReference>
<dbReference type="Proteomes" id="UP000199662">
    <property type="component" value="Unassembled WGS sequence"/>
</dbReference>
<keyword evidence="2" id="KW-0408">Iron</keyword>
<evidence type="ECO:0000313" key="5">
    <source>
        <dbReference type="EMBL" id="SEI81242.1"/>
    </source>
</evidence>
<gene>
    <name evidence="5" type="ORF">SAMN05660742_101121</name>
</gene>
<dbReference type="PROSITE" id="PS00198">
    <property type="entry name" value="4FE4S_FER_1"/>
    <property type="match status" value="1"/>
</dbReference>
<sequence>MSIKIDKTKCIGCQKCKQVCPGNLIRLDKQGKAEIHAAEECWGCASCLKECSQNAIRYYLGADMGGNGTLLYVKDNETTIEWVIDKGDGTTESIIINKSNSNSY</sequence>
<dbReference type="PANTHER" id="PTHR43122:SF1">
    <property type="entry name" value="IRON-SULFUR-BINDING PROTEIN"/>
    <property type="match status" value="1"/>
</dbReference>
<dbReference type="GO" id="GO:0051536">
    <property type="term" value="F:iron-sulfur cluster binding"/>
    <property type="evidence" value="ECO:0007669"/>
    <property type="project" value="UniProtKB-KW"/>
</dbReference>
<organism evidence="5 6">
    <name type="scientific">Propionispira arboris</name>
    <dbReference type="NCBI Taxonomy" id="84035"/>
    <lineage>
        <taxon>Bacteria</taxon>
        <taxon>Bacillati</taxon>
        <taxon>Bacillota</taxon>
        <taxon>Negativicutes</taxon>
        <taxon>Selenomonadales</taxon>
        <taxon>Selenomonadaceae</taxon>
        <taxon>Propionispira</taxon>
    </lineage>
</organism>
<feature type="domain" description="4Fe-4S ferredoxin-type" evidence="4">
    <location>
        <begin position="31"/>
        <end position="61"/>
    </location>
</feature>
<feature type="domain" description="4Fe-4S ferredoxin-type" evidence="4">
    <location>
        <begin position="1"/>
        <end position="30"/>
    </location>
</feature>
<evidence type="ECO:0000313" key="6">
    <source>
        <dbReference type="Proteomes" id="UP000199662"/>
    </source>
</evidence>
<dbReference type="InterPro" id="IPR017896">
    <property type="entry name" value="4Fe4S_Fe-S-bd"/>
</dbReference>
<evidence type="ECO:0000259" key="4">
    <source>
        <dbReference type="PROSITE" id="PS51379"/>
    </source>
</evidence>
<reference evidence="5 6" key="1">
    <citation type="submission" date="2016-10" db="EMBL/GenBank/DDBJ databases">
        <authorList>
            <person name="de Groot N.N."/>
        </authorList>
    </citation>
    <scope>NUCLEOTIDE SEQUENCE [LARGE SCALE GENOMIC DNA]</scope>
    <source>
        <strain evidence="5 6">DSM 2179</strain>
    </source>
</reference>
<dbReference type="RefSeq" id="WP_091828358.1">
    <property type="nucleotide sequence ID" value="NZ_FNZK01000001.1"/>
</dbReference>
<keyword evidence="1" id="KW-0479">Metal-binding</keyword>
<dbReference type="Gene3D" id="3.30.70.20">
    <property type="match status" value="1"/>
</dbReference>
<dbReference type="STRING" id="84035.SAMN05660742_101121"/>
<evidence type="ECO:0000256" key="1">
    <source>
        <dbReference type="ARBA" id="ARBA00022723"/>
    </source>
</evidence>